<dbReference type="VEuPathDB" id="FungiDB:A1Q1_08037"/>
<reference evidence="1 2" key="1">
    <citation type="journal article" date="2012" name="Eukaryot. Cell">
        <title>Draft genome sequence of CBS 2479, the standard type strain of Trichosporon asahii.</title>
        <authorList>
            <person name="Yang R.Y."/>
            <person name="Li H.T."/>
            <person name="Zhu H."/>
            <person name="Zhou G.P."/>
            <person name="Wang M."/>
            <person name="Wang L."/>
        </authorList>
    </citation>
    <scope>NUCLEOTIDE SEQUENCE [LARGE SCALE GENOMIC DNA]</scope>
    <source>
        <strain evidence="2">ATCC 90039 / CBS 2479 / JCM 2466 / KCTC 7840 / NCYC 2677 / UAMH 7654</strain>
    </source>
</reference>
<protein>
    <recommendedName>
        <fullName evidence="3">F-box domain-containing protein</fullName>
    </recommendedName>
</protein>
<proteinExistence type="predicted"/>
<dbReference type="KEGG" id="tasa:A1Q1_08037"/>
<dbReference type="EMBL" id="ALBS01000087">
    <property type="protein sequence ID" value="EJT50824.1"/>
    <property type="molecule type" value="Genomic_DNA"/>
</dbReference>
<evidence type="ECO:0008006" key="3">
    <source>
        <dbReference type="Google" id="ProtNLM"/>
    </source>
</evidence>
<dbReference type="GeneID" id="25991549"/>
<evidence type="ECO:0000313" key="1">
    <source>
        <dbReference type="EMBL" id="EJT50824.1"/>
    </source>
</evidence>
<gene>
    <name evidence="1" type="ORF">A1Q1_08037</name>
</gene>
<accession>J6F1I9</accession>
<dbReference type="RefSeq" id="XP_014181698.1">
    <property type="nucleotide sequence ID" value="XM_014326223.1"/>
</dbReference>
<dbReference type="HOGENOM" id="CLU_074425_0_0_1"/>
<dbReference type="Proteomes" id="UP000002748">
    <property type="component" value="Unassembled WGS sequence"/>
</dbReference>
<dbReference type="AlphaFoldDB" id="J6F1I9"/>
<name>J6F1I9_TRIAS</name>
<comment type="caution">
    <text evidence="1">The sequence shown here is derived from an EMBL/GenBank/DDBJ whole genome shotgun (WGS) entry which is preliminary data.</text>
</comment>
<evidence type="ECO:0000313" key="2">
    <source>
        <dbReference type="Proteomes" id="UP000002748"/>
    </source>
</evidence>
<organism evidence="1 2">
    <name type="scientific">Trichosporon asahii var. asahii (strain ATCC 90039 / CBS 2479 / JCM 2466 / KCTC 7840 / NBRC 103889/ NCYC 2677 / UAMH 7654)</name>
    <name type="common">Yeast</name>
    <dbReference type="NCBI Taxonomy" id="1186058"/>
    <lineage>
        <taxon>Eukaryota</taxon>
        <taxon>Fungi</taxon>
        <taxon>Dikarya</taxon>
        <taxon>Basidiomycota</taxon>
        <taxon>Agaricomycotina</taxon>
        <taxon>Tremellomycetes</taxon>
        <taxon>Trichosporonales</taxon>
        <taxon>Trichosporonaceae</taxon>
        <taxon>Trichosporon</taxon>
    </lineage>
</organism>
<sequence length="308" mass="35044">MLDAAFFPHIIDEIFAYAPLKSLLALRVNKAWCRRAEAQLPYHVIVSSSPDHPGHYAIQRAKKTALWNWPTPITSINPRFLAATSVVDLRTRWLNYHTFQMLRHCPPHTTFRCHNRCDLSRLCDSRTPEPSCLVLFARDVYGYHSISYFLEYGLGNLQKPKKLVIHLTDKGMDSRKEALKFNLGSVTSLTLIMHPDRLDSTRPLLTFQLGLLIDLAMLGYVHGAPVTIVNLNFPDFEDRHPEVGSIQTQVLDEISRLRPEFEPLCKGSTALNVRCLSMSEYRTEVGTAQFRIETVEGPIMRPSLQAAT</sequence>